<protein>
    <recommendedName>
        <fullName evidence="4">Protein kinase domain-containing protein</fullName>
    </recommendedName>
</protein>
<evidence type="ECO:0008006" key="4">
    <source>
        <dbReference type="Google" id="ProtNLM"/>
    </source>
</evidence>
<accession>A0AAJ0LZ02</accession>
<evidence type="ECO:0000313" key="2">
    <source>
        <dbReference type="EMBL" id="KAK3302870.1"/>
    </source>
</evidence>
<dbReference type="RefSeq" id="XP_062718650.1">
    <property type="nucleotide sequence ID" value="XM_062863280.1"/>
</dbReference>
<name>A0AAJ0LZ02_9PEZI</name>
<gene>
    <name evidence="2" type="ORF">B0T15DRAFT_258140</name>
</gene>
<reference evidence="2" key="1">
    <citation type="journal article" date="2023" name="Mol. Phylogenet. Evol.">
        <title>Genome-scale phylogeny and comparative genomics of the fungal order Sordariales.</title>
        <authorList>
            <person name="Hensen N."/>
            <person name="Bonometti L."/>
            <person name="Westerberg I."/>
            <person name="Brannstrom I.O."/>
            <person name="Guillou S."/>
            <person name="Cros-Aarteil S."/>
            <person name="Calhoun S."/>
            <person name="Haridas S."/>
            <person name="Kuo A."/>
            <person name="Mondo S."/>
            <person name="Pangilinan J."/>
            <person name="Riley R."/>
            <person name="LaButti K."/>
            <person name="Andreopoulos B."/>
            <person name="Lipzen A."/>
            <person name="Chen C."/>
            <person name="Yan M."/>
            <person name="Daum C."/>
            <person name="Ng V."/>
            <person name="Clum A."/>
            <person name="Steindorff A."/>
            <person name="Ohm R.A."/>
            <person name="Martin F."/>
            <person name="Silar P."/>
            <person name="Natvig D.O."/>
            <person name="Lalanne C."/>
            <person name="Gautier V."/>
            <person name="Ament-Velasquez S.L."/>
            <person name="Kruys A."/>
            <person name="Hutchinson M.I."/>
            <person name="Powell A.J."/>
            <person name="Barry K."/>
            <person name="Miller A.N."/>
            <person name="Grigoriev I.V."/>
            <person name="Debuchy R."/>
            <person name="Gladieux P."/>
            <person name="Hiltunen Thoren M."/>
            <person name="Johannesson H."/>
        </authorList>
    </citation>
    <scope>NUCLEOTIDE SEQUENCE</scope>
    <source>
        <strain evidence="2">CBS 333.67</strain>
    </source>
</reference>
<sequence>MPTPPRTMSPQPLTWTPPADPDKPACPYRAGFTVNINTHVPPAPFGCRSYGTGTRTTVAGQPLRSLTQTELVLANPPLGTLDPPNPLSYTLSVTDVLAAGDGRGAQVVVCTVTPKVSASSASNPAPSPAPFQAVAKIYDPLYYSFRNRDVPSVPCDVTLLADQDYSCEAAAYEHLKAIGQAGAFAPRYYGSFTFTARVMVNKTTPRLRQVRLILIEHIQGPSIRDLCRAPRPAAPAPAAAFSEAFRLEVLARVMEGDAKLRWLGIMQRDVAGRNVLLQWPPGLQTAAQRTTLPRVVLIDYNVSVVYARTIRKIGPYDGMKLPPNPMELYWTNALQEFWGWIPVEWETNPKLRQQWLSKRFGGKNMTSFAPLTEKLEFAK</sequence>
<reference evidence="2" key="2">
    <citation type="submission" date="2023-06" db="EMBL/GenBank/DDBJ databases">
        <authorList>
            <consortium name="Lawrence Berkeley National Laboratory"/>
            <person name="Mondo S.J."/>
            <person name="Hensen N."/>
            <person name="Bonometti L."/>
            <person name="Westerberg I."/>
            <person name="Brannstrom I.O."/>
            <person name="Guillou S."/>
            <person name="Cros-Aarteil S."/>
            <person name="Calhoun S."/>
            <person name="Haridas S."/>
            <person name="Kuo A."/>
            <person name="Pangilinan J."/>
            <person name="Riley R."/>
            <person name="Labutti K."/>
            <person name="Andreopoulos B."/>
            <person name="Lipzen A."/>
            <person name="Chen C."/>
            <person name="Yanf M."/>
            <person name="Daum C."/>
            <person name="Ng V."/>
            <person name="Clum A."/>
            <person name="Steindorff A."/>
            <person name="Ohm R."/>
            <person name="Martin F."/>
            <person name="Silar P."/>
            <person name="Natvig D."/>
            <person name="Lalanne C."/>
            <person name="Gautier V."/>
            <person name="Ament-Velasquez S.L."/>
            <person name="Kruys A."/>
            <person name="Hutchinson M.I."/>
            <person name="Powell A.J."/>
            <person name="Barry K."/>
            <person name="Miller A.N."/>
            <person name="Grigoriev I.V."/>
            <person name="Debuchy R."/>
            <person name="Gladieux P."/>
            <person name="Thoren M.H."/>
            <person name="Johannesson H."/>
        </authorList>
    </citation>
    <scope>NUCLEOTIDE SEQUENCE</scope>
    <source>
        <strain evidence="2">CBS 333.67</strain>
    </source>
</reference>
<dbReference type="AlphaFoldDB" id="A0AAJ0LZ02"/>
<organism evidence="2 3">
    <name type="scientific">Chaetomium strumarium</name>
    <dbReference type="NCBI Taxonomy" id="1170767"/>
    <lineage>
        <taxon>Eukaryota</taxon>
        <taxon>Fungi</taxon>
        <taxon>Dikarya</taxon>
        <taxon>Ascomycota</taxon>
        <taxon>Pezizomycotina</taxon>
        <taxon>Sordariomycetes</taxon>
        <taxon>Sordariomycetidae</taxon>
        <taxon>Sordariales</taxon>
        <taxon>Chaetomiaceae</taxon>
        <taxon>Chaetomium</taxon>
    </lineage>
</organism>
<dbReference type="InterPro" id="IPR011009">
    <property type="entry name" value="Kinase-like_dom_sf"/>
</dbReference>
<evidence type="ECO:0000256" key="1">
    <source>
        <dbReference type="SAM" id="MobiDB-lite"/>
    </source>
</evidence>
<dbReference type="SUPFAM" id="SSF56112">
    <property type="entry name" value="Protein kinase-like (PK-like)"/>
    <property type="match status" value="1"/>
</dbReference>
<evidence type="ECO:0000313" key="3">
    <source>
        <dbReference type="Proteomes" id="UP001273166"/>
    </source>
</evidence>
<dbReference type="GeneID" id="87882109"/>
<feature type="region of interest" description="Disordered" evidence="1">
    <location>
        <begin position="1"/>
        <end position="22"/>
    </location>
</feature>
<dbReference type="EMBL" id="JAUDZG010000006">
    <property type="protein sequence ID" value="KAK3302870.1"/>
    <property type="molecule type" value="Genomic_DNA"/>
</dbReference>
<comment type="caution">
    <text evidence="2">The sequence shown here is derived from an EMBL/GenBank/DDBJ whole genome shotgun (WGS) entry which is preliminary data.</text>
</comment>
<proteinExistence type="predicted"/>
<keyword evidence="3" id="KW-1185">Reference proteome</keyword>
<dbReference type="Proteomes" id="UP001273166">
    <property type="component" value="Unassembled WGS sequence"/>
</dbReference>